<feature type="chain" id="PRO_5014853197" evidence="13">
    <location>
        <begin position="30"/>
        <end position="808"/>
    </location>
</feature>
<evidence type="ECO:0000256" key="4">
    <source>
        <dbReference type="ARBA" id="ARBA00022496"/>
    </source>
</evidence>
<reference evidence="17" key="1">
    <citation type="submission" date="2017-11" db="EMBL/GenBank/DDBJ databases">
        <title>The draft genome sequence of Chromatocurvus sp. F02.</title>
        <authorList>
            <person name="Du Z.-J."/>
            <person name="Chang Y.-Q."/>
        </authorList>
    </citation>
    <scope>NUCLEOTIDE SEQUENCE [LARGE SCALE GENOMIC DNA]</scope>
    <source>
        <strain evidence="17">F02</strain>
    </source>
</reference>
<dbReference type="InterPro" id="IPR039426">
    <property type="entry name" value="TonB-dep_rcpt-like"/>
</dbReference>
<evidence type="ECO:0000256" key="7">
    <source>
        <dbReference type="ARBA" id="ARBA00023065"/>
    </source>
</evidence>
<evidence type="ECO:0000256" key="2">
    <source>
        <dbReference type="ARBA" id="ARBA00022448"/>
    </source>
</evidence>
<keyword evidence="17" id="KW-1185">Reference proteome</keyword>
<gene>
    <name evidence="16" type="ORF">CWI75_13695</name>
</gene>
<dbReference type="Gene3D" id="2.40.170.20">
    <property type="entry name" value="TonB-dependent receptor, beta-barrel domain"/>
    <property type="match status" value="2"/>
</dbReference>
<dbReference type="Pfam" id="PF00593">
    <property type="entry name" value="TonB_dep_Rec_b-barrel"/>
    <property type="match status" value="1"/>
</dbReference>
<sequence>MRHAMYNRLTIKSFWVMPFLGTMMFSSHALSALEEVVVTATKRSQSLSDVGLTVTAMSGDKMRELGISNVADLATQVPGLTYAPSLSSSPVYTLRGIGFFESTLAAYPDVSLYMDQAPLPFPIMADLVAFDLERVEILKGPQGTLFGNNATGGAINFIAEKPTNELAAGLNVSYGRFQTLEAEGFVSGPLSPELRGRLAVKSVRADDWQRSYDTPGDTLGEKDNTAARMLLNWTPAENLDVTLNINGWRKKDDPIGVQMIAYNPEYEVGAAGFGGVLEENEIPIQSYEPYNGNSGRDAGWTPGLPYQDNEFWQVSLRFDYSFGNDLTLTSITSRSDAKIDAGIESDGTYLILIDLLPDQGDIESFSQELRLSNDPSNDLRWMVGLNYEDSEVSQSAGYYYPDTTSTMVNGISVNIFESDQEMDNRAVFANLEYDFSEAVTLRGGLRYTEADRDSISNLANHPFLEPRNGAEFTVTEFFNLAWPVLFGDLGYEGVLQPGDNIALDTRTDANGNPVNPDTYLKPNVKPQFELEEDNVSWSLGVDYRLTDDVLIYVNVMKGYKAGSMPTLSGSIYEAYEPVEQESLVDYEAGFKARLWNGRASLNGAAFFYDYENKQLRAKFVDPIFNQLDKLLNVPKSEVTGAELEFTALVTDALEISVAGTWLDSEVTEYEGAVGSTMGPMGFEPINASYAGVELPYTPEWSYAVRTTYTFDLSAALQGFASVGLTGQSDSVGVLTPVPARQERYSIDSYSLLDMNIGIRSRSADWELALWGKNLTDEYYWHSAVPAFDTDGRYPGRPAEYGVRAAYRF</sequence>
<dbReference type="PANTHER" id="PTHR32552:SF81">
    <property type="entry name" value="TONB-DEPENDENT OUTER MEMBRANE RECEPTOR"/>
    <property type="match status" value="1"/>
</dbReference>
<evidence type="ECO:0000259" key="14">
    <source>
        <dbReference type="Pfam" id="PF00593"/>
    </source>
</evidence>
<evidence type="ECO:0000313" key="16">
    <source>
        <dbReference type="EMBL" id="PLW81797.1"/>
    </source>
</evidence>
<proteinExistence type="inferred from homology"/>
<evidence type="ECO:0000259" key="15">
    <source>
        <dbReference type="Pfam" id="PF07715"/>
    </source>
</evidence>
<keyword evidence="3 11" id="KW-1134">Transmembrane beta strand</keyword>
<dbReference type="EMBL" id="PKLZ01000010">
    <property type="protein sequence ID" value="PLW81797.1"/>
    <property type="molecule type" value="Genomic_DNA"/>
</dbReference>
<evidence type="ECO:0000256" key="5">
    <source>
        <dbReference type="ARBA" id="ARBA00022692"/>
    </source>
</evidence>
<feature type="domain" description="TonB-dependent receptor-like beta-barrel" evidence="14">
    <location>
        <begin position="281"/>
        <end position="774"/>
    </location>
</feature>
<keyword evidence="8 12" id="KW-0798">TonB box</keyword>
<evidence type="ECO:0000256" key="9">
    <source>
        <dbReference type="ARBA" id="ARBA00023136"/>
    </source>
</evidence>
<keyword evidence="5 11" id="KW-0812">Transmembrane</keyword>
<dbReference type="InterPro" id="IPR012910">
    <property type="entry name" value="Plug_dom"/>
</dbReference>
<feature type="domain" description="TonB-dependent receptor plug" evidence="15">
    <location>
        <begin position="47"/>
        <end position="154"/>
    </location>
</feature>
<evidence type="ECO:0000256" key="11">
    <source>
        <dbReference type="PROSITE-ProRule" id="PRU01360"/>
    </source>
</evidence>
<keyword evidence="6" id="KW-0408">Iron</keyword>
<evidence type="ECO:0000256" key="3">
    <source>
        <dbReference type="ARBA" id="ARBA00022452"/>
    </source>
</evidence>
<keyword evidence="4" id="KW-0410">Iron transport</keyword>
<evidence type="ECO:0000256" key="10">
    <source>
        <dbReference type="ARBA" id="ARBA00023237"/>
    </source>
</evidence>
<dbReference type="Proteomes" id="UP000234845">
    <property type="component" value="Unassembled WGS sequence"/>
</dbReference>
<accession>A0A2N5Y075</accession>
<keyword evidence="9 11" id="KW-0472">Membrane</keyword>
<dbReference type="PROSITE" id="PS52016">
    <property type="entry name" value="TONB_DEPENDENT_REC_3"/>
    <property type="match status" value="1"/>
</dbReference>
<dbReference type="InterPro" id="IPR000531">
    <property type="entry name" value="Beta-barrel_TonB"/>
</dbReference>
<keyword evidence="7" id="KW-0406">Ion transport</keyword>
<dbReference type="Pfam" id="PF07715">
    <property type="entry name" value="Plug"/>
    <property type="match status" value="1"/>
</dbReference>
<keyword evidence="10 11" id="KW-0998">Cell outer membrane</keyword>
<dbReference type="AlphaFoldDB" id="A0A2N5Y075"/>
<feature type="signal peptide" evidence="13">
    <location>
        <begin position="1"/>
        <end position="29"/>
    </location>
</feature>
<dbReference type="InterPro" id="IPR036942">
    <property type="entry name" value="Beta-barrel_TonB_sf"/>
</dbReference>
<organism evidence="16 17">
    <name type="scientific">Kineobactrum sediminis</name>
    <dbReference type="NCBI Taxonomy" id="1905677"/>
    <lineage>
        <taxon>Bacteria</taxon>
        <taxon>Pseudomonadati</taxon>
        <taxon>Pseudomonadota</taxon>
        <taxon>Gammaproteobacteria</taxon>
        <taxon>Cellvibrionales</taxon>
        <taxon>Halieaceae</taxon>
        <taxon>Kineobactrum</taxon>
    </lineage>
</organism>
<evidence type="ECO:0000256" key="12">
    <source>
        <dbReference type="RuleBase" id="RU003357"/>
    </source>
</evidence>
<protein>
    <submittedName>
        <fullName evidence="16">TonB-dependent receptor</fullName>
    </submittedName>
</protein>
<dbReference type="PANTHER" id="PTHR32552">
    <property type="entry name" value="FERRICHROME IRON RECEPTOR-RELATED"/>
    <property type="match status" value="1"/>
</dbReference>
<comment type="caution">
    <text evidence="16">The sequence shown here is derived from an EMBL/GenBank/DDBJ whole genome shotgun (WGS) entry which is preliminary data.</text>
</comment>
<keyword evidence="13" id="KW-0732">Signal</keyword>
<dbReference type="SUPFAM" id="SSF56935">
    <property type="entry name" value="Porins"/>
    <property type="match status" value="1"/>
</dbReference>
<keyword evidence="16" id="KW-0675">Receptor</keyword>
<keyword evidence="2 11" id="KW-0813">Transport</keyword>
<dbReference type="GO" id="GO:0009279">
    <property type="term" value="C:cell outer membrane"/>
    <property type="evidence" value="ECO:0007669"/>
    <property type="project" value="UniProtKB-SubCell"/>
</dbReference>
<dbReference type="GO" id="GO:0006826">
    <property type="term" value="P:iron ion transport"/>
    <property type="evidence" value="ECO:0007669"/>
    <property type="project" value="UniProtKB-KW"/>
</dbReference>
<name>A0A2N5Y075_9GAMM</name>
<evidence type="ECO:0000256" key="1">
    <source>
        <dbReference type="ARBA" id="ARBA00004571"/>
    </source>
</evidence>
<evidence type="ECO:0000256" key="13">
    <source>
        <dbReference type="SAM" id="SignalP"/>
    </source>
</evidence>
<evidence type="ECO:0000313" key="17">
    <source>
        <dbReference type="Proteomes" id="UP000234845"/>
    </source>
</evidence>
<evidence type="ECO:0000256" key="6">
    <source>
        <dbReference type="ARBA" id="ARBA00023004"/>
    </source>
</evidence>
<comment type="similarity">
    <text evidence="11 12">Belongs to the TonB-dependent receptor family.</text>
</comment>
<comment type="subcellular location">
    <subcellularLocation>
        <location evidence="1 11">Cell outer membrane</location>
        <topology evidence="1 11">Multi-pass membrane protein</topology>
    </subcellularLocation>
</comment>
<evidence type="ECO:0000256" key="8">
    <source>
        <dbReference type="ARBA" id="ARBA00023077"/>
    </source>
</evidence>